<accession>A0ABW1LG92</accession>
<feature type="chain" id="PRO_5045496682" evidence="1">
    <location>
        <begin position="26"/>
        <end position="152"/>
    </location>
</feature>
<keyword evidence="3" id="KW-1185">Reference proteome</keyword>
<evidence type="ECO:0000313" key="3">
    <source>
        <dbReference type="Proteomes" id="UP001596135"/>
    </source>
</evidence>
<keyword evidence="1" id="KW-0732">Signal</keyword>
<dbReference type="RefSeq" id="WP_379150674.1">
    <property type="nucleotide sequence ID" value="NZ_JBHSRJ010000002.1"/>
</dbReference>
<evidence type="ECO:0000256" key="1">
    <source>
        <dbReference type="SAM" id="SignalP"/>
    </source>
</evidence>
<dbReference type="EMBL" id="JBHSRJ010000002">
    <property type="protein sequence ID" value="MFC6042267.1"/>
    <property type="molecule type" value="Genomic_DNA"/>
</dbReference>
<dbReference type="Proteomes" id="UP001596135">
    <property type="component" value="Unassembled WGS sequence"/>
</dbReference>
<evidence type="ECO:0000313" key="2">
    <source>
        <dbReference type="EMBL" id="MFC6042267.1"/>
    </source>
</evidence>
<feature type="signal peptide" evidence="1">
    <location>
        <begin position="1"/>
        <end position="25"/>
    </location>
</feature>
<comment type="caution">
    <text evidence="2">The sequence shown here is derived from an EMBL/GenBank/DDBJ whole genome shotgun (WGS) entry which is preliminary data.</text>
</comment>
<sequence>MSTARARWAAAAVGLLLVAPLNACSDDDGMCANANDYVWYTNYFAGAYDGPPPADEIDGVIDTVVGLAGDLRDQVPSETRAQADTAYETWTTTRDVFADADLSTDEGADAAIDELVDAVGDNQQSNEDYVDWLRDECGDDDSDWPSKPDSAD</sequence>
<reference evidence="3" key="1">
    <citation type="journal article" date="2019" name="Int. J. Syst. Evol. Microbiol.">
        <title>The Global Catalogue of Microorganisms (GCM) 10K type strain sequencing project: providing services to taxonomists for standard genome sequencing and annotation.</title>
        <authorList>
            <consortium name="The Broad Institute Genomics Platform"/>
            <consortium name="The Broad Institute Genome Sequencing Center for Infectious Disease"/>
            <person name="Wu L."/>
            <person name="Ma J."/>
        </authorList>
    </citation>
    <scope>NUCLEOTIDE SEQUENCE [LARGE SCALE GENOMIC DNA]</scope>
    <source>
        <strain evidence="3">CCUG 54522</strain>
    </source>
</reference>
<proteinExistence type="predicted"/>
<gene>
    <name evidence="2" type="ORF">ACFPYL_04240</name>
</gene>
<name>A0ABW1LG92_9ACTN</name>
<protein>
    <submittedName>
        <fullName evidence="2">Uncharacterized protein</fullName>
    </submittedName>
</protein>
<organism evidence="2 3">
    <name type="scientific">Nocardioides hankookensis</name>
    <dbReference type="NCBI Taxonomy" id="443157"/>
    <lineage>
        <taxon>Bacteria</taxon>
        <taxon>Bacillati</taxon>
        <taxon>Actinomycetota</taxon>
        <taxon>Actinomycetes</taxon>
        <taxon>Propionibacteriales</taxon>
        <taxon>Nocardioidaceae</taxon>
        <taxon>Nocardioides</taxon>
    </lineage>
</organism>